<dbReference type="InterPro" id="IPR009606">
    <property type="entry name" value="DEAL/Modifying_wall_lignin1/2"/>
</dbReference>
<evidence type="ECO:0000256" key="4">
    <source>
        <dbReference type="ARBA" id="ARBA00022989"/>
    </source>
</evidence>
<dbReference type="OMA" id="KIAPVGC"/>
<dbReference type="PROSITE" id="PS51257">
    <property type="entry name" value="PROKAR_LIPOPROTEIN"/>
    <property type="match status" value="1"/>
</dbReference>
<evidence type="ECO:0000313" key="10">
    <source>
        <dbReference type="Proteomes" id="UP000195402"/>
    </source>
</evidence>
<evidence type="ECO:0000256" key="8">
    <source>
        <dbReference type="SAM" id="SignalP"/>
    </source>
</evidence>
<reference evidence="9 10" key="1">
    <citation type="journal article" date="2017" name="Mol. Plant">
        <title>The Genome of Medicinal Plant Macleaya cordata Provides New Insights into Benzylisoquinoline Alkaloids Metabolism.</title>
        <authorList>
            <person name="Liu X."/>
            <person name="Liu Y."/>
            <person name="Huang P."/>
            <person name="Ma Y."/>
            <person name="Qing Z."/>
            <person name="Tang Q."/>
            <person name="Cao H."/>
            <person name="Cheng P."/>
            <person name="Zheng Y."/>
            <person name="Yuan Z."/>
            <person name="Zhou Y."/>
            <person name="Liu J."/>
            <person name="Tang Z."/>
            <person name="Zhuo Y."/>
            <person name="Zhang Y."/>
            <person name="Yu L."/>
            <person name="Huang J."/>
            <person name="Yang P."/>
            <person name="Peng Q."/>
            <person name="Zhang J."/>
            <person name="Jiang W."/>
            <person name="Zhang Z."/>
            <person name="Lin K."/>
            <person name="Ro D.K."/>
            <person name="Chen X."/>
            <person name="Xiong X."/>
            <person name="Shang Y."/>
            <person name="Huang S."/>
            <person name="Zeng J."/>
        </authorList>
    </citation>
    <scope>NUCLEOTIDE SEQUENCE [LARGE SCALE GENOMIC DNA]</scope>
    <source>
        <strain evidence="10">cv. BLH2017</strain>
        <tissue evidence="9">Root</tissue>
    </source>
</reference>
<feature type="chain" id="PRO_5013052451" evidence="8">
    <location>
        <begin position="30"/>
        <end position="186"/>
    </location>
</feature>
<dbReference type="FunCoup" id="A0A200QNL7">
    <property type="interactions" value="4"/>
</dbReference>
<proteinExistence type="inferred from homology"/>
<evidence type="ECO:0000256" key="1">
    <source>
        <dbReference type="ARBA" id="ARBA00004127"/>
    </source>
</evidence>
<evidence type="ECO:0000256" key="7">
    <source>
        <dbReference type="SAM" id="Phobius"/>
    </source>
</evidence>
<evidence type="ECO:0000256" key="3">
    <source>
        <dbReference type="ARBA" id="ARBA00022729"/>
    </source>
</evidence>
<organism evidence="9 10">
    <name type="scientific">Macleaya cordata</name>
    <name type="common">Five-seeded plume-poppy</name>
    <name type="synonym">Bocconia cordata</name>
    <dbReference type="NCBI Taxonomy" id="56857"/>
    <lineage>
        <taxon>Eukaryota</taxon>
        <taxon>Viridiplantae</taxon>
        <taxon>Streptophyta</taxon>
        <taxon>Embryophyta</taxon>
        <taxon>Tracheophyta</taxon>
        <taxon>Spermatophyta</taxon>
        <taxon>Magnoliopsida</taxon>
        <taxon>Ranunculales</taxon>
        <taxon>Papaveraceae</taxon>
        <taxon>Papaveroideae</taxon>
        <taxon>Macleaya</taxon>
    </lineage>
</organism>
<dbReference type="Proteomes" id="UP000195402">
    <property type="component" value="Unassembled WGS sequence"/>
</dbReference>
<comment type="subcellular location">
    <subcellularLocation>
        <location evidence="1">Endomembrane system</location>
        <topology evidence="1">Multi-pass membrane protein</topology>
    </subcellularLocation>
</comment>
<gene>
    <name evidence="9" type="ORF">BVC80_1485g30</name>
</gene>
<dbReference type="InterPro" id="IPR052222">
    <property type="entry name" value="DESIGUAL"/>
</dbReference>
<dbReference type="GO" id="GO:0012505">
    <property type="term" value="C:endomembrane system"/>
    <property type="evidence" value="ECO:0007669"/>
    <property type="project" value="UniProtKB-SubCell"/>
</dbReference>
<keyword evidence="5 7" id="KW-0472">Membrane</keyword>
<dbReference type="AlphaFoldDB" id="A0A200QNL7"/>
<dbReference type="PANTHER" id="PTHR31769">
    <property type="entry name" value="OS07G0462200 PROTEIN-RELATED"/>
    <property type="match status" value="1"/>
</dbReference>
<feature type="transmembrane region" description="Helical" evidence="7">
    <location>
        <begin position="52"/>
        <end position="76"/>
    </location>
</feature>
<feature type="transmembrane region" description="Helical" evidence="7">
    <location>
        <begin position="142"/>
        <end position="164"/>
    </location>
</feature>
<feature type="signal peptide" evidence="8">
    <location>
        <begin position="1"/>
        <end position="29"/>
    </location>
</feature>
<keyword evidence="10" id="KW-1185">Reference proteome</keyword>
<accession>A0A200QNL7</accession>
<dbReference type="OrthoDB" id="1877293at2759"/>
<keyword evidence="2 7" id="KW-0812">Transmembrane</keyword>
<name>A0A200QNL7_MACCD</name>
<dbReference type="STRING" id="56857.A0A200QNL7"/>
<dbReference type="Pfam" id="PF06749">
    <property type="entry name" value="DUF1218"/>
    <property type="match status" value="1"/>
</dbReference>
<feature type="transmembrane region" description="Helical" evidence="7">
    <location>
        <begin position="97"/>
        <end position="122"/>
    </location>
</feature>
<comment type="similarity">
    <text evidence="6">Belongs to the DESIGUAL family.</text>
</comment>
<sequence length="186" mass="20138">MEKSSSRFVIICSIGLVLCLVAFSACVAAEFKRTKVDDVKLDRKLCYLPGSPAYGLGITASICLSIVQIIGTYAIVKRFCSGEKKTVVEQSGKQSIAISLLVLSWIIFGFAIILLVATSSMNKRQGYGDGWLDGDCYVVKDGVYLGTAVLVLATIVLLAGSMFLTGMCNWRKQVEQGRKIHAQVVV</sequence>
<evidence type="ECO:0000313" key="9">
    <source>
        <dbReference type="EMBL" id="OVA12059.1"/>
    </source>
</evidence>
<dbReference type="EMBL" id="MVGT01001428">
    <property type="protein sequence ID" value="OVA12059.1"/>
    <property type="molecule type" value="Genomic_DNA"/>
</dbReference>
<evidence type="ECO:0000256" key="6">
    <source>
        <dbReference type="ARBA" id="ARBA00029467"/>
    </source>
</evidence>
<evidence type="ECO:0000256" key="5">
    <source>
        <dbReference type="ARBA" id="ARBA00023136"/>
    </source>
</evidence>
<dbReference type="InParanoid" id="A0A200QNL7"/>
<evidence type="ECO:0000256" key="2">
    <source>
        <dbReference type="ARBA" id="ARBA00022692"/>
    </source>
</evidence>
<protein>
    <submittedName>
        <fullName evidence="9">Uncharacterized protein</fullName>
    </submittedName>
</protein>
<keyword evidence="3 8" id="KW-0732">Signal</keyword>
<comment type="caution">
    <text evidence="9">The sequence shown here is derived from an EMBL/GenBank/DDBJ whole genome shotgun (WGS) entry which is preliminary data.</text>
</comment>
<keyword evidence="4 7" id="KW-1133">Transmembrane helix</keyword>